<dbReference type="InterPro" id="IPR029045">
    <property type="entry name" value="ClpP/crotonase-like_dom_sf"/>
</dbReference>
<dbReference type="Proteomes" id="UP000198348">
    <property type="component" value="Unassembled WGS sequence"/>
</dbReference>
<dbReference type="GO" id="GO:0006631">
    <property type="term" value="P:fatty acid metabolic process"/>
    <property type="evidence" value="ECO:0007669"/>
    <property type="project" value="UniProtKB-KW"/>
</dbReference>
<dbReference type="Pfam" id="PF00378">
    <property type="entry name" value="ECH_1"/>
    <property type="match status" value="1"/>
</dbReference>
<dbReference type="InterPro" id="IPR052377">
    <property type="entry name" value="Mitochondrial_ECH-domain"/>
</dbReference>
<dbReference type="SUPFAM" id="SSF52096">
    <property type="entry name" value="ClpP/crotonase"/>
    <property type="match status" value="1"/>
</dbReference>
<dbReference type="PANTHER" id="PTHR43602:SF1">
    <property type="entry name" value="ENOYL-COA HYDRATASE DOMAIN-CONTAINING PROTEIN 3, MITOCHONDRIAL"/>
    <property type="match status" value="1"/>
</dbReference>
<proteinExistence type="inferred from homology"/>
<dbReference type="Gene3D" id="3.90.226.10">
    <property type="entry name" value="2-enoyl-CoA Hydratase, Chain A, domain 1"/>
    <property type="match status" value="1"/>
</dbReference>
<dbReference type="GO" id="GO:0016836">
    <property type="term" value="F:hydro-lyase activity"/>
    <property type="evidence" value="ECO:0007669"/>
    <property type="project" value="TreeGrafter"/>
</dbReference>
<dbReference type="PANTHER" id="PTHR43602">
    <property type="match status" value="1"/>
</dbReference>
<dbReference type="InterPro" id="IPR014748">
    <property type="entry name" value="Enoyl-CoA_hydra_C"/>
</dbReference>
<sequence length="269" mass="28507">MVPPRLRQYREGMTHEDSVLLTRDGATLTVTMNKPARRNALSEEHLAALLDAFEQAADSDASGVVLAANGPVFSAGHDFADVAERDHEGVARLLELCTRLMRTIQSVPQVVIARVHGLATAAGCQLVASCDLAVAGQSAGFALPGGKGGWFCHTPAVPVARAVGRKRLMEMALTGETVDAATAEQWGLVNRVVPDAELDGAVADLLDRATRGSPASKALGKRTLYAQLDRPESEAYDVALEVMAEASQSPAAKEGMAAFLAKRKPEWPE</sequence>
<accession>A0A238Z3F2</accession>
<dbReference type="AlphaFoldDB" id="A0A238Z3F2"/>
<dbReference type="Gene3D" id="1.10.12.10">
    <property type="entry name" value="Lyase 2-enoyl-coa Hydratase, Chain A, domain 2"/>
    <property type="match status" value="1"/>
</dbReference>
<comment type="similarity">
    <text evidence="1">Belongs to the enoyl-CoA hydratase/isomerase family.</text>
</comment>
<evidence type="ECO:0000256" key="1">
    <source>
        <dbReference type="ARBA" id="ARBA00005254"/>
    </source>
</evidence>
<protein>
    <recommendedName>
        <fullName evidence="6">Enoyl-CoA hydratase domain-containing protein 3, mitochondrial</fullName>
    </recommendedName>
</protein>
<reference evidence="7 8" key="1">
    <citation type="submission" date="2017-06" db="EMBL/GenBank/DDBJ databases">
        <authorList>
            <person name="Kim H.J."/>
            <person name="Triplett B.A."/>
        </authorList>
    </citation>
    <scope>NUCLEOTIDE SEQUENCE [LARGE SCALE GENOMIC DNA]</scope>
    <source>
        <strain evidence="7 8">DSM 45207</strain>
    </source>
</reference>
<evidence type="ECO:0000256" key="2">
    <source>
        <dbReference type="ARBA" id="ARBA00022832"/>
    </source>
</evidence>
<organism evidence="7 8">
    <name type="scientific">Haloechinothrix alba</name>
    <dbReference type="NCBI Taxonomy" id="664784"/>
    <lineage>
        <taxon>Bacteria</taxon>
        <taxon>Bacillati</taxon>
        <taxon>Actinomycetota</taxon>
        <taxon>Actinomycetes</taxon>
        <taxon>Pseudonocardiales</taxon>
        <taxon>Pseudonocardiaceae</taxon>
        <taxon>Haloechinothrix</taxon>
    </lineage>
</organism>
<keyword evidence="3" id="KW-0809">Transit peptide</keyword>
<name>A0A238Z3F2_9PSEU</name>
<evidence type="ECO:0000313" key="8">
    <source>
        <dbReference type="Proteomes" id="UP000198348"/>
    </source>
</evidence>
<evidence type="ECO:0000256" key="5">
    <source>
        <dbReference type="ARBA" id="ARBA00037410"/>
    </source>
</evidence>
<dbReference type="EMBL" id="FZNW01000018">
    <property type="protein sequence ID" value="SNR77518.1"/>
    <property type="molecule type" value="Genomic_DNA"/>
</dbReference>
<evidence type="ECO:0000256" key="3">
    <source>
        <dbReference type="ARBA" id="ARBA00022946"/>
    </source>
</evidence>
<keyword evidence="2" id="KW-0276">Fatty acid metabolism</keyword>
<dbReference type="CDD" id="cd06558">
    <property type="entry name" value="crotonase-like"/>
    <property type="match status" value="1"/>
</dbReference>
<gene>
    <name evidence="7" type="ORF">SAMN06265360_11895</name>
</gene>
<evidence type="ECO:0000313" key="7">
    <source>
        <dbReference type="EMBL" id="SNR77518.1"/>
    </source>
</evidence>
<evidence type="ECO:0000256" key="4">
    <source>
        <dbReference type="ARBA" id="ARBA00023098"/>
    </source>
</evidence>
<keyword evidence="4" id="KW-0443">Lipid metabolism</keyword>
<comment type="function">
    <text evidence="5">May play a role in fatty acid biosynthesis and insulin sensitivity.</text>
</comment>
<evidence type="ECO:0000256" key="6">
    <source>
        <dbReference type="ARBA" id="ARBA00040545"/>
    </source>
</evidence>
<keyword evidence="8" id="KW-1185">Reference proteome</keyword>
<dbReference type="InterPro" id="IPR001753">
    <property type="entry name" value="Enoyl-CoA_hydra/iso"/>
</dbReference>